<keyword evidence="3" id="KW-1185">Reference proteome</keyword>
<dbReference type="RefSeq" id="WP_306951934.1">
    <property type="nucleotide sequence ID" value="NZ_CP132977.1"/>
</dbReference>
<reference evidence="2 3" key="1">
    <citation type="submission" date="2023-08" db="EMBL/GenBank/DDBJ databases">
        <title>Achromobacter seleniivolatilans sp. nov., isolated from seleniferous soil.</title>
        <authorList>
            <person name="Zhang S."/>
            <person name="Li K."/>
            <person name="Peng J."/>
            <person name="Zhao Q."/>
            <person name="Wang H."/>
            <person name="Guo Y."/>
        </authorList>
    </citation>
    <scope>NUCLEOTIDE SEQUENCE [LARGE SCALE GENOMIC DNA]</scope>
    <source>
        <strain evidence="2 3">R39</strain>
        <plasmid evidence="2 3">unnamed</plasmid>
    </source>
</reference>
<gene>
    <name evidence="2" type="ORF">RAS12_30535</name>
</gene>
<keyword evidence="2" id="KW-0614">Plasmid</keyword>
<evidence type="ECO:0000313" key="3">
    <source>
        <dbReference type="Proteomes" id="UP001234798"/>
    </source>
</evidence>
<sequence length="171" mass="18226">MAHFGAYASTQACDPALDEAIEKRRQASDKQIDTVDQDISNSGKRMLDCMVDFGDVVGNSISIGGQMIDLSGVIKSLNQEACRMTREASQGRLPKFPSLESVGRGAGGQLPGRTAPVYTPPISPAPAFQSNSVQQQSQGLQNQPLSNSVPLSYESMDNVYDALSSAMGGRR</sequence>
<geneLocation type="plasmid" evidence="2 3">
    <name>unnamed</name>
</geneLocation>
<evidence type="ECO:0000313" key="2">
    <source>
        <dbReference type="EMBL" id="WMD23973.1"/>
    </source>
</evidence>
<dbReference type="EMBL" id="CP132977">
    <property type="protein sequence ID" value="WMD23973.1"/>
    <property type="molecule type" value="Genomic_DNA"/>
</dbReference>
<proteinExistence type="predicted"/>
<accession>A0ABY9MBJ0</accession>
<organism evidence="2 3">
    <name type="scientific">Achromobacter seleniivolatilans</name>
    <dbReference type="NCBI Taxonomy" id="3047478"/>
    <lineage>
        <taxon>Bacteria</taxon>
        <taxon>Pseudomonadati</taxon>
        <taxon>Pseudomonadota</taxon>
        <taxon>Betaproteobacteria</taxon>
        <taxon>Burkholderiales</taxon>
        <taxon>Alcaligenaceae</taxon>
        <taxon>Achromobacter</taxon>
    </lineage>
</organism>
<feature type="region of interest" description="Disordered" evidence="1">
    <location>
        <begin position="85"/>
        <end position="151"/>
    </location>
</feature>
<feature type="compositionally biased region" description="Low complexity" evidence="1">
    <location>
        <begin position="129"/>
        <end position="148"/>
    </location>
</feature>
<name>A0ABY9MBJ0_9BURK</name>
<dbReference type="Proteomes" id="UP001234798">
    <property type="component" value="Plasmid unnamed"/>
</dbReference>
<evidence type="ECO:0000256" key="1">
    <source>
        <dbReference type="SAM" id="MobiDB-lite"/>
    </source>
</evidence>
<protein>
    <submittedName>
        <fullName evidence="2">Uncharacterized protein</fullName>
    </submittedName>
</protein>